<dbReference type="EMBL" id="UINC01037845">
    <property type="protein sequence ID" value="SVB33955.1"/>
    <property type="molecule type" value="Genomic_DNA"/>
</dbReference>
<proteinExistence type="predicted"/>
<gene>
    <name evidence="1" type="ORF">METZ01_LOCUS186809</name>
</gene>
<protein>
    <submittedName>
        <fullName evidence="1">Uncharacterized protein</fullName>
    </submittedName>
</protein>
<name>A0A382D6Q3_9ZZZZ</name>
<dbReference type="AlphaFoldDB" id="A0A382D6Q3"/>
<reference evidence="1" key="1">
    <citation type="submission" date="2018-05" db="EMBL/GenBank/DDBJ databases">
        <authorList>
            <person name="Lanie J.A."/>
            <person name="Ng W.-L."/>
            <person name="Kazmierczak K.M."/>
            <person name="Andrzejewski T.M."/>
            <person name="Davidsen T.M."/>
            <person name="Wayne K.J."/>
            <person name="Tettelin H."/>
            <person name="Glass J.I."/>
            <person name="Rusch D."/>
            <person name="Podicherti R."/>
            <person name="Tsui H.-C.T."/>
            <person name="Winkler M.E."/>
        </authorList>
    </citation>
    <scope>NUCLEOTIDE SEQUENCE</scope>
</reference>
<organism evidence="1">
    <name type="scientific">marine metagenome</name>
    <dbReference type="NCBI Taxonomy" id="408172"/>
    <lineage>
        <taxon>unclassified sequences</taxon>
        <taxon>metagenomes</taxon>
        <taxon>ecological metagenomes</taxon>
    </lineage>
</organism>
<evidence type="ECO:0000313" key="1">
    <source>
        <dbReference type="EMBL" id="SVB33955.1"/>
    </source>
</evidence>
<accession>A0A382D6Q3</accession>
<sequence length="170" mass="19005">MPLQPSEKKQLTFAGVLFALAILFFVLFGPTERVALEYFYDESEQKLFTAPTGLIPPIKGINDDQLDGVRAIVIAPKGQCGDESARRIAYLEKWSPQLKQQMEAAARAKAAGHAVPNFVGRSQRKFHQFVRRTDSPQWHNMNSDEAAKIMATLRTKDAQGKIPDICTTSR</sequence>